<dbReference type="EMBL" id="FPJE01000004">
    <property type="protein sequence ID" value="SFW28982.1"/>
    <property type="molecule type" value="Genomic_DNA"/>
</dbReference>
<evidence type="ECO:0000313" key="1">
    <source>
        <dbReference type="EMBL" id="SFW28982.1"/>
    </source>
</evidence>
<accession>A0A1K1N3T7</accession>
<organism evidence="1 2">
    <name type="scientific">Sinomicrobium oceani</name>
    <dbReference type="NCBI Taxonomy" id="1150368"/>
    <lineage>
        <taxon>Bacteria</taxon>
        <taxon>Pseudomonadati</taxon>
        <taxon>Bacteroidota</taxon>
        <taxon>Flavobacteriia</taxon>
        <taxon>Flavobacteriales</taxon>
        <taxon>Flavobacteriaceae</taxon>
        <taxon>Sinomicrobium</taxon>
    </lineage>
</organism>
<gene>
    <name evidence="1" type="ORF">SAMN02927921_00934</name>
</gene>
<dbReference type="STRING" id="1150368.SAMN02927921_00934"/>
<protein>
    <submittedName>
        <fullName evidence="1">Uncharacterized protein</fullName>
    </submittedName>
</protein>
<keyword evidence="2" id="KW-1185">Reference proteome</keyword>
<sequence>MPKTNRDRRLPKFSIRKVKFYRRKKAKTKNRRFVCRKKRGPFTGSGKKKSCKTYVFLQPDMLFIFPENLLFSFPGMP</sequence>
<proteinExistence type="predicted"/>
<reference evidence="1 2" key="1">
    <citation type="submission" date="2016-11" db="EMBL/GenBank/DDBJ databases">
        <authorList>
            <person name="Jaros S."/>
            <person name="Januszkiewicz K."/>
            <person name="Wedrychowicz H."/>
        </authorList>
    </citation>
    <scope>NUCLEOTIDE SEQUENCE [LARGE SCALE GENOMIC DNA]</scope>
    <source>
        <strain evidence="1 2">CGMCC 1.12145</strain>
    </source>
</reference>
<dbReference type="AlphaFoldDB" id="A0A1K1N3T7"/>
<name>A0A1K1N3T7_9FLAO</name>
<dbReference type="Proteomes" id="UP000182248">
    <property type="component" value="Unassembled WGS sequence"/>
</dbReference>
<evidence type="ECO:0000313" key="2">
    <source>
        <dbReference type="Proteomes" id="UP000182248"/>
    </source>
</evidence>